<sequence length="118" mass="12273">MALTASKESVLGITSASAPPTRRPRPHNRGTRPPSTPPSPAAVFGGDDKNGIEADLALPFDLASGAPPSPTTPASNAARAFRVTAARRVSSTHHYVKYKAGLEKRVSKKLETENAGAS</sequence>
<reference evidence="2 3" key="1">
    <citation type="journal article" date="2024" name="J Genomics">
        <title>Draft genome sequencing and assembly of Favolaschia claudopus CIRM-BRFM 2984 isolated from oak limbs.</title>
        <authorList>
            <person name="Navarro D."/>
            <person name="Drula E."/>
            <person name="Chaduli D."/>
            <person name="Cazenave R."/>
            <person name="Ahrendt S."/>
            <person name="Wang J."/>
            <person name="Lipzen A."/>
            <person name="Daum C."/>
            <person name="Barry K."/>
            <person name="Grigoriev I.V."/>
            <person name="Favel A."/>
            <person name="Rosso M.N."/>
            <person name="Martin F."/>
        </authorList>
    </citation>
    <scope>NUCLEOTIDE SEQUENCE [LARGE SCALE GENOMIC DNA]</scope>
    <source>
        <strain evidence="2 3">CIRM-BRFM 2984</strain>
    </source>
</reference>
<evidence type="ECO:0000256" key="1">
    <source>
        <dbReference type="SAM" id="MobiDB-lite"/>
    </source>
</evidence>
<keyword evidence="3" id="KW-1185">Reference proteome</keyword>
<dbReference type="EMBL" id="JAWWNJ010000010">
    <property type="protein sequence ID" value="KAK7046953.1"/>
    <property type="molecule type" value="Genomic_DNA"/>
</dbReference>
<dbReference type="Proteomes" id="UP001362999">
    <property type="component" value="Unassembled WGS sequence"/>
</dbReference>
<gene>
    <name evidence="2" type="ORF">R3P38DRAFT_3176310</name>
</gene>
<evidence type="ECO:0000313" key="2">
    <source>
        <dbReference type="EMBL" id="KAK7046953.1"/>
    </source>
</evidence>
<organism evidence="2 3">
    <name type="scientific">Favolaschia claudopus</name>
    <dbReference type="NCBI Taxonomy" id="2862362"/>
    <lineage>
        <taxon>Eukaryota</taxon>
        <taxon>Fungi</taxon>
        <taxon>Dikarya</taxon>
        <taxon>Basidiomycota</taxon>
        <taxon>Agaricomycotina</taxon>
        <taxon>Agaricomycetes</taxon>
        <taxon>Agaricomycetidae</taxon>
        <taxon>Agaricales</taxon>
        <taxon>Marasmiineae</taxon>
        <taxon>Mycenaceae</taxon>
        <taxon>Favolaschia</taxon>
    </lineage>
</organism>
<comment type="caution">
    <text evidence="2">The sequence shown here is derived from an EMBL/GenBank/DDBJ whole genome shotgun (WGS) entry which is preliminary data.</text>
</comment>
<proteinExistence type="predicted"/>
<name>A0AAW0D7L2_9AGAR</name>
<evidence type="ECO:0000313" key="3">
    <source>
        <dbReference type="Proteomes" id="UP001362999"/>
    </source>
</evidence>
<dbReference type="AlphaFoldDB" id="A0AAW0D7L2"/>
<protein>
    <submittedName>
        <fullName evidence="2">Uncharacterized protein</fullName>
    </submittedName>
</protein>
<accession>A0AAW0D7L2</accession>
<feature type="region of interest" description="Disordered" evidence="1">
    <location>
        <begin position="1"/>
        <end position="52"/>
    </location>
</feature>